<feature type="compositionally biased region" description="Low complexity" evidence="2">
    <location>
        <begin position="214"/>
        <end position="226"/>
    </location>
</feature>
<name>A0ABD2XBI8_9HYME</name>
<keyword evidence="1" id="KW-0175">Coiled coil</keyword>
<sequence>MRSTRRKAIKLVVDSCGMKESAKLQVNTILREFTKMKNEYLELQTTNESLEKAVQELRRRLVKSDHQRQELIRMLKRKSTENIEKVESLQRENNNLRSTIEEQSNLLEDHSKKIEELRGEVKLLRDTRTNNNTIPNESFREIFHQITTNSPKKSSLPTVPVSAMTAPPSSLHFDHPSFDLTEPKKIQKSKKKRMSQSKYSNLDITYRNDSLNHNSRATSSTSSSNDSCKKRKLYCPDDDESWVELEVDGN</sequence>
<dbReference type="AlphaFoldDB" id="A0ABD2XBI8"/>
<organism evidence="3 4">
    <name type="scientific">Trichogramma kaykai</name>
    <dbReference type="NCBI Taxonomy" id="54128"/>
    <lineage>
        <taxon>Eukaryota</taxon>
        <taxon>Metazoa</taxon>
        <taxon>Ecdysozoa</taxon>
        <taxon>Arthropoda</taxon>
        <taxon>Hexapoda</taxon>
        <taxon>Insecta</taxon>
        <taxon>Pterygota</taxon>
        <taxon>Neoptera</taxon>
        <taxon>Endopterygota</taxon>
        <taxon>Hymenoptera</taxon>
        <taxon>Apocrita</taxon>
        <taxon>Proctotrupomorpha</taxon>
        <taxon>Chalcidoidea</taxon>
        <taxon>Trichogrammatidae</taxon>
        <taxon>Trichogramma</taxon>
    </lineage>
</organism>
<feature type="compositionally biased region" description="Basic and acidic residues" evidence="2">
    <location>
        <begin position="172"/>
        <end position="185"/>
    </location>
</feature>
<keyword evidence="4" id="KW-1185">Reference proteome</keyword>
<reference evidence="3 4" key="1">
    <citation type="journal article" date="2024" name="bioRxiv">
        <title>A reference genome for Trichogramma kaykai: A tiny desert-dwelling parasitoid wasp with competing sex-ratio distorters.</title>
        <authorList>
            <person name="Culotta J."/>
            <person name="Lindsey A.R."/>
        </authorList>
    </citation>
    <scope>NUCLEOTIDE SEQUENCE [LARGE SCALE GENOMIC DNA]</scope>
    <source>
        <strain evidence="3 4">KSX58</strain>
    </source>
</reference>
<evidence type="ECO:0000256" key="2">
    <source>
        <dbReference type="SAM" id="MobiDB-lite"/>
    </source>
</evidence>
<accession>A0ABD2XBI8</accession>
<dbReference type="Proteomes" id="UP001627154">
    <property type="component" value="Unassembled WGS sequence"/>
</dbReference>
<comment type="caution">
    <text evidence="3">The sequence shown here is derived from an EMBL/GenBank/DDBJ whole genome shotgun (WGS) entry which is preliminary data.</text>
</comment>
<evidence type="ECO:0000313" key="3">
    <source>
        <dbReference type="EMBL" id="KAL3402743.1"/>
    </source>
</evidence>
<feature type="coiled-coil region" evidence="1">
    <location>
        <begin position="33"/>
        <end position="127"/>
    </location>
</feature>
<evidence type="ECO:0000256" key="1">
    <source>
        <dbReference type="SAM" id="Coils"/>
    </source>
</evidence>
<dbReference type="EMBL" id="JBJJXI010000033">
    <property type="protein sequence ID" value="KAL3402743.1"/>
    <property type="molecule type" value="Genomic_DNA"/>
</dbReference>
<feature type="compositionally biased region" description="Basic residues" evidence="2">
    <location>
        <begin position="186"/>
        <end position="195"/>
    </location>
</feature>
<protein>
    <submittedName>
        <fullName evidence="3">Uncharacterized protein</fullName>
    </submittedName>
</protein>
<gene>
    <name evidence="3" type="ORF">TKK_004345</name>
</gene>
<proteinExistence type="predicted"/>
<evidence type="ECO:0000313" key="4">
    <source>
        <dbReference type="Proteomes" id="UP001627154"/>
    </source>
</evidence>
<feature type="region of interest" description="Disordered" evidence="2">
    <location>
        <begin position="149"/>
        <end position="234"/>
    </location>
</feature>